<dbReference type="Pfam" id="PF00743">
    <property type="entry name" value="FMO-like"/>
    <property type="match status" value="2"/>
</dbReference>
<reference evidence="9" key="2">
    <citation type="submission" date="2020-05" db="UniProtKB">
        <authorList>
            <consortium name="EnsemblMetazoa"/>
        </authorList>
    </citation>
    <scope>IDENTIFICATION</scope>
    <source>
        <strain evidence="9">LVP_AGWG</strain>
    </source>
</reference>
<comment type="cofactor">
    <cofactor evidence="1 8">
        <name>FAD</name>
        <dbReference type="ChEBI" id="CHEBI:57692"/>
    </cofactor>
</comment>
<dbReference type="GO" id="GO:0004499">
    <property type="term" value="F:N,N-dimethylaniline monooxygenase activity"/>
    <property type="evidence" value="ECO:0007669"/>
    <property type="project" value="InterPro"/>
</dbReference>
<dbReference type="EC" id="1.-.-.-" evidence="8"/>
<dbReference type="AlphaFoldDB" id="A0A1S4EWY6"/>
<accession>A0A1S4EWY6</accession>
<evidence type="ECO:0000256" key="1">
    <source>
        <dbReference type="ARBA" id="ARBA00001974"/>
    </source>
</evidence>
<evidence type="ECO:0000256" key="2">
    <source>
        <dbReference type="ARBA" id="ARBA00009183"/>
    </source>
</evidence>
<keyword evidence="7 8" id="KW-0503">Monooxygenase</keyword>
<dbReference type="InterPro" id="IPR050346">
    <property type="entry name" value="FMO-like"/>
</dbReference>
<dbReference type="FunFam" id="3.50.50.60:FF:000138">
    <property type="entry name" value="Flavin-containing monooxygenase"/>
    <property type="match status" value="1"/>
</dbReference>
<dbReference type="EnsemblMetazoa" id="AAEL000813-RA">
    <property type="protein sequence ID" value="AAEL000813-PA"/>
    <property type="gene ID" value="AAEL000813"/>
</dbReference>
<proteinExistence type="inferred from homology"/>
<keyword evidence="5" id="KW-0521">NADP</keyword>
<name>A0A1S4EWY6_AEDAE</name>
<comment type="similarity">
    <text evidence="2 8">Belongs to the FMO family.</text>
</comment>
<sequence length="421" mass="48206">MAKSTYCIIGAGLAGINATRHALEAGGDVTVFEQTSKVGGTWVYTDEIGKDKHGLDIHTSMYQGLKTNIPKEIMGFPDFPIGQQEESYVTSQDVLKFIENYVEKFELCKYIKFEHHVIRVTRKLDFEKWEVLVKDLQANRYDSYMFDYILVCNGHFFSPFTPKIPGHETFKGRQMHSHDYRSPAPFAGKNVVVVGGSHSGIDVAIASAPITKQLALSHRCPERLNIFYDKVVQKPEIARIYDNEVEFVDGTRQTCDVLVYCTGYRTSFPFLSVDCGITVEENHVQPLYKHCINIRHSSMAVIGLPFSVCFTLMVDLQIRFCIKFFSGGKRLPSEQEMVADTKADEEERAKRGFLKRQAHMLSGDLQQRYYDDLARIADIEPLKPVLTKLYTVCVREKKQDILNYRNNVYRIIDDENFIKVN</sequence>
<organism evidence="9 10">
    <name type="scientific">Aedes aegypti</name>
    <name type="common">Yellowfever mosquito</name>
    <name type="synonym">Culex aegypti</name>
    <dbReference type="NCBI Taxonomy" id="7159"/>
    <lineage>
        <taxon>Eukaryota</taxon>
        <taxon>Metazoa</taxon>
        <taxon>Ecdysozoa</taxon>
        <taxon>Arthropoda</taxon>
        <taxon>Hexapoda</taxon>
        <taxon>Insecta</taxon>
        <taxon>Pterygota</taxon>
        <taxon>Neoptera</taxon>
        <taxon>Endopterygota</taxon>
        <taxon>Diptera</taxon>
        <taxon>Nematocera</taxon>
        <taxon>Culicoidea</taxon>
        <taxon>Culicidae</taxon>
        <taxon>Culicinae</taxon>
        <taxon>Aedini</taxon>
        <taxon>Aedes</taxon>
        <taxon>Stegomyia</taxon>
    </lineage>
</organism>
<evidence type="ECO:0000256" key="4">
    <source>
        <dbReference type="ARBA" id="ARBA00022827"/>
    </source>
</evidence>
<dbReference type="InterPro" id="IPR000960">
    <property type="entry name" value="Flavin_mOase"/>
</dbReference>
<dbReference type="VEuPathDB" id="VectorBase:AAEL000813"/>
<gene>
    <name evidence="9" type="primary">5566858</name>
</gene>
<evidence type="ECO:0000256" key="7">
    <source>
        <dbReference type="ARBA" id="ARBA00023033"/>
    </source>
</evidence>
<dbReference type="Gene3D" id="3.50.50.60">
    <property type="entry name" value="FAD/NAD(P)-binding domain"/>
    <property type="match status" value="2"/>
</dbReference>
<dbReference type="InterPro" id="IPR020946">
    <property type="entry name" value="Flavin_mOase-like"/>
</dbReference>
<dbReference type="GO" id="GO:0050660">
    <property type="term" value="F:flavin adenine dinucleotide binding"/>
    <property type="evidence" value="ECO:0007669"/>
    <property type="project" value="InterPro"/>
</dbReference>
<dbReference type="PRINTS" id="PR00370">
    <property type="entry name" value="FMOXYGENASE"/>
</dbReference>
<evidence type="ECO:0000256" key="3">
    <source>
        <dbReference type="ARBA" id="ARBA00022630"/>
    </source>
</evidence>
<evidence type="ECO:0000313" key="10">
    <source>
        <dbReference type="Proteomes" id="UP000008820"/>
    </source>
</evidence>
<dbReference type="Proteomes" id="UP000008820">
    <property type="component" value="Chromosome 3"/>
</dbReference>
<dbReference type="SUPFAM" id="SSF51905">
    <property type="entry name" value="FAD/NAD(P)-binding domain"/>
    <property type="match status" value="2"/>
</dbReference>
<keyword evidence="3 8" id="KW-0285">Flavoprotein</keyword>
<dbReference type="PIRSF" id="PIRSF000332">
    <property type="entry name" value="FMO"/>
    <property type="match status" value="1"/>
</dbReference>
<evidence type="ECO:0000256" key="5">
    <source>
        <dbReference type="ARBA" id="ARBA00022857"/>
    </source>
</evidence>
<reference evidence="9 10" key="1">
    <citation type="submission" date="2017-06" db="EMBL/GenBank/DDBJ databases">
        <title>Aedes aegypti genome working group (AGWG) sequencing and assembly.</title>
        <authorList>
            <consortium name="Aedes aegypti Genome Working Group (AGWG)"/>
            <person name="Matthews B.J."/>
        </authorList>
    </citation>
    <scope>NUCLEOTIDE SEQUENCE [LARGE SCALE GENOMIC DNA]</scope>
    <source>
        <strain evidence="9 10">LVP_AGWG</strain>
    </source>
</reference>
<evidence type="ECO:0000256" key="6">
    <source>
        <dbReference type="ARBA" id="ARBA00023002"/>
    </source>
</evidence>
<evidence type="ECO:0000313" key="9">
    <source>
        <dbReference type="EnsemblMetazoa" id="AAEL000813-PA"/>
    </source>
</evidence>
<evidence type="ECO:0000256" key="8">
    <source>
        <dbReference type="RuleBase" id="RU361177"/>
    </source>
</evidence>
<keyword evidence="4 8" id="KW-0274">FAD</keyword>
<dbReference type="InterPro" id="IPR036188">
    <property type="entry name" value="FAD/NAD-bd_sf"/>
</dbReference>
<dbReference type="OrthoDB" id="66881at2759"/>
<dbReference type="InParanoid" id="A0A1S4EWY6"/>
<dbReference type="GO" id="GO:0050661">
    <property type="term" value="F:NADP binding"/>
    <property type="evidence" value="ECO:0007669"/>
    <property type="project" value="InterPro"/>
</dbReference>
<keyword evidence="6 8" id="KW-0560">Oxidoreductase</keyword>
<keyword evidence="10" id="KW-1185">Reference proteome</keyword>
<dbReference type="PANTHER" id="PTHR23023">
    <property type="entry name" value="DIMETHYLANILINE MONOOXYGENASE"/>
    <property type="match status" value="1"/>
</dbReference>
<protein>
    <recommendedName>
        <fullName evidence="8">Flavin-containing monooxygenase</fullName>
        <ecNumber evidence="8">1.-.-.-</ecNumber>
    </recommendedName>
</protein>